<dbReference type="Proteomes" id="UP001550628">
    <property type="component" value="Unassembled WGS sequence"/>
</dbReference>
<keyword evidence="2" id="KW-1185">Reference proteome</keyword>
<evidence type="ECO:0000313" key="2">
    <source>
        <dbReference type="Proteomes" id="UP001550628"/>
    </source>
</evidence>
<evidence type="ECO:0000313" key="1">
    <source>
        <dbReference type="EMBL" id="MEU1955822.1"/>
    </source>
</evidence>
<dbReference type="GeneID" id="96247580"/>
<reference evidence="1 2" key="1">
    <citation type="submission" date="2024-06" db="EMBL/GenBank/DDBJ databases">
        <title>The Natural Products Discovery Center: Release of the First 8490 Sequenced Strains for Exploring Actinobacteria Biosynthetic Diversity.</title>
        <authorList>
            <person name="Kalkreuter E."/>
            <person name="Kautsar S.A."/>
            <person name="Yang D."/>
            <person name="Bader C.D."/>
            <person name="Teijaro C.N."/>
            <person name="Fluegel L."/>
            <person name="Davis C.M."/>
            <person name="Simpson J.R."/>
            <person name="Lauterbach L."/>
            <person name="Steele A.D."/>
            <person name="Gui C."/>
            <person name="Meng S."/>
            <person name="Li G."/>
            <person name="Viehrig K."/>
            <person name="Ye F."/>
            <person name="Su P."/>
            <person name="Kiefer A.F."/>
            <person name="Nichols A."/>
            <person name="Cepeda A.J."/>
            <person name="Yan W."/>
            <person name="Fan B."/>
            <person name="Jiang Y."/>
            <person name="Adhikari A."/>
            <person name="Zheng C.-J."/>
            <person name="Schuster L."/>
            <person name="Cowan T.M."/>
            <person name="Smanski M.J."/>
            <person name="Chevrette M.G."/>
            <person name="De Carvalho L.P.S."/>
            <person name="Shen B."/>
        </authorList>
    </citation>
    <scope>NUCLEOTIDE SEQUENCE [LARGE SCALE GENOMIC DNA]</scope>
    <source>
        <strain evidence="1 2">NPDC019708</strain>
    </source>
</reference>
<dbReference type="RefSeq" id="WP_245713427.1">
    <property type="nucleotide sequence ID" value="NZ_JBEYBD010000009.1"/>
</dbReference>
<gene>
    <name evidence="1" type="ORF">ABZ510_28685</name>
</gene>
<dbReference type="Pfam" id="PF13279">
    <property type="entry name" value="4HBT_2"/>
    <property type="match status" value="1"/>
</dbReference>
<dbReference type="PANTHER" id="PTHR31793:SF24">
    <property type="entry name" value="LONG-CHAIN ACYL-COA THIOESTERASE FADM"/>
    <property type="match status" value="1"/>
</dbReference>
<dbReference type="SUPFAM" id="SSF54637">
    <property type="entry name" value="Thioesterase/thiol ester dehydrase-isomerase"/>
    <property type="match status" value="1"/>
</dbReference>
<sequence length="159" mass="17515">MASAPGLDLSVANGMIRAMSFTNRIEVRVSDLDLQGHVTGAAYHQYADHSRFACVQGAGISVEEMIAAGFGPVNLETVLRFQRELRGGDFVDITCDWVWGAGKTYRVEHVLTRPDGEVAATVTHVSGLLDLTTRRLVADPARQWRSMASRPELLQLVRY</sequence>
<dbReference type="CDD" id="cd00586">
    <property type="entry name" value="4HBT"/>
    <property type="match status" value="1"/>
</dbReference>
<dbReference type="EMBL" id="JBEYBF010000028">
    <property type="protein sequence ID" value="MEU1955822.1"/>
    <property type="molecule type" value="Genomic_DNA"/>
</dbReference>
<dbReference type="InterPro" id="IPR050563">
    <property type="entry name" value="4-hydroxybenzoyl-CoA_TE"/>
</dbReference>
<dbReference type="Gene3D" id="3.10.129.10">
    <property type="entry name" value="Hotdog Thioesterase"/>
    <property type="match status" value="1"/>
</dbReference>
<proteinExistence type="predicted"/>
<dbReference type="InterPro" id="IPR029069">
    <property type="entry name" value="HotDog_dom_sf"/>
</dbReference>
<dbReference type="PANTHER" id="PTHR31793">
    <property type="entry name" value="4-HYDROXYBENZOYL-COA THIOESTERASE FAMILY MEMBER"/>
    <property type="match status" value="1"/>
</dbReference>
<comment type="caution">
    <text evidence="1">The sequence shown here is derived from an EMBL/GenBank/DDBJ whole genome shotgun (WGS) entry which is preliminary data.</text>
</comment>
<organism evidence="1 2">
    <name type="scientific">Nocardia rhamnosiphila</name>
    <dbReference type="NCBI Taxonomy" id="426716"/>
    <lineage>
        <taxon>Bacteria</taxon>
        <taxon>Bacillati</taxon>
        <taxon>Actinomycetota</taxon>
        <taxon>Actinomycetes</taxon>
        <taxon>Mycobacteriales</taxon>
        <taxon>Nocardiaceae</taxon>
        <taxon>Nocardia</taxon>
    </lineage>
</organism>
<protein>
    <submittedName>
        <fullName evidence="1">Thioesterase family protein</fullName>
    </submittedName>
</protein>
<name>A0ABV2WY49_9NOCA</name>
<accession>A0ABV2WY49</accession>